<gene>
    <name evidence="3" type="ORF">GCM10009855_28550</name>
</gene>
<dbReference type="PANTHER" id="PTHR33744:SF1">
    <property type="entry name" value="DNA-BINDING TRANSCRIPTIONAL ACTIVATOR ADER"/>
    <property type="match status" value="1"/>
</dbReference>
<reference evidence="3 4" key="1">
    <citation type="journal article" date="2019" name="Int. J. Syst. Evol. Microbiol.">
        <title>The Global Catalogue of Microorganisms (GCM) 10K type strain sequencing project: providing services to taxonomists for standard genome sequencing and annotation.</title>
        <authorList>
            <consortium name="The Broad Institute Genomics Platform"/>
            <consortium name="The Broad Institute Genome Sequencing Center for Infectious Disease"/>
            <person name="Wu L."/>
            <person name="Ma J."/>
        </authorList>
    </citation>
    <scope>NUCLEOTIDE SEQUENCE [LARGE SCALE GENOMIC DNA]</scope>
    <source>
        <strain evidence="3 4">JCM 16227</strain>
    </source>
</reference>
<dbReference type="PANTHER" id="PTHR33744">
    <property type="entry name" value="CARBOHYDRATE DIACID REGULATOR"/>
    <property type="match status" value="1"/>
</dbReference>
<dbReference type="InterPro" id="IPR025736">
    <property type="entry name" value="PucR_C-HTH_dom"/>
</dbReference>
<evidence type="ECO:0000313" key="3">
    <source>
        <dbReference type="EMBL" id="GAA2386696.1"/>
    </source>
</evidence>
<organism evidence="3 4">
    <name type="scientific">Gordonia cholesterolivorans</name>
    <dbReference type="NCBI Taxonomy" id="559625"/>
    <lineage>
        <taxon>Bacteria</taxon>
        <taxon>Bacillati</taxon>
        <taxon>Actinomycetota</taxon>
        <taxon>Actinomycetes</taxon>
        <taxon>Mycobacteriales</taxon>
        <taxon>Gordoniaceae</taxon>
        <taxon>Gordonia</taxon>
    </lineage>
</organism>
<evidence type="ECO:0000259" key="1">
    <source>
        <dbReference type="Pfam" id="PF13556"/>
    </source>
</evidence>
<proteinExistence type="predicted"/>
<feature type="domain" description="PucR C-terminal helix-turn-helix" evidence="1">
    <location>
        <begin position="349"/>
        <end position="405"/>
    </location>
</feature>
<dbReference type="Pfam" id="PF13556">
    <property type="entry name" value="HTH_30"/>
    <property type="match status" value="1"/>
</dbReference>
<accession>A0ABN3HRQ4</accession>
<evidence type="ECO:0000313" key="4">
    <source>
        <dbReference type="Proteomes" id="UP001501170"/>
    </source>
</evidence>
<protein>
    <submittedName>
        <fullName evidence="3">Helix-turn-helix domain-containing protein</fullName>
    </submittedName>
</protein>
<dbReference type="RefSeq" id="WP_346076889.1">
    <property type="nucleotide sequence ID" value="NZ_BAAARB010000016.1"/>
</dbReference>
<dbReference type="Gene3D" id="1.10.10.2840">
    <property type="entry name" value="PucR C-terminal helix-turn-helix domain"/>
    <property type="match status" value="1"/>
</dbReference>
<dbReference type="Proteomes" id="UP001501170">
    <property type="component" value="Unassembled WGS sequence"/>
</dbReference>
<dbReference type="InterPro" id="IPR042070">
    <property type="entry name" value="PucR_C-HTH_sf"/>
</dbReference>
<name>A0ABN3HRQ4_9ACTN</name>
<keyword evidence="4" id="KW-1185">Reference proteome</keyword>
<comment type="caution">
    <text evidence="3">The sequence shown here is derived from an EMBL/GenBank/DDBJ whole genome shotgun (WGS) entry which is preliminary data.</text>
</comment>
<evidence type="ECO:0000259" key="2">
    <source>
        <dbReference type="Pfam" id="PF14361"/>
    </source>
</evidence>
<dbReference type="EMBL" id="BAAARB010000016">
    <property type="protein sequence ID" value="GAA2386696.1"/>
    <property type="molecule type" value="Genomic_DNA"/>
</dbReference>
<dbReference type="InterPro" id="IPR051448">
    <property type="entry name" value="CdaR-like_regulators"/>
</dbReference>
<dbReference type="InterPro" id="IPR025751">
    <property type="entry name" value="RsbRD_N_dom"/>
</dbReference>
<sequence>METSGAAIGEAPPSGVTRILDAVGRRIGAMAREITDTEAARTLPEEMLDSELVSIGNRVFPIAVRCLRSGGTPTDDELKVVRERAEQRAREGVALSIVLALWQRGFQFVHDECRAAADSDRDADALGWIGAVGFRLQEVFIAQLVEAYQQELAVQSDETTGGPQFVGRLLLLGHDPRADAERLNVRLDVAYHVLAVRLEKSPGETSTERSAREVAGRRKLHRVQRLFRSDGGPAMLSMLDRDGGTVLIPTASYPVDADGDARLRRLVAAVASAAGAPATAAVVESVDRGAIKDAAVEAQEVLGVAVALGRPAGLHRLADVAVAYQLSRPGPGAQRLSETIGPIVDHPDLMSTLRTYLDCDLDRLRTARALHVHPNTINNRLNRIESLCGVSPFQTMGIVALYAALTSLAVGL</sequence>
<feature type="domain" description="RsbT co-antagonist protein RsbRD N-terminal" evidence="2">
    <location>
        <begin position="29"/>
        <end position="154"/>
    </location>
</feature>
<dbReference type="Pfam" id="PF14361">
    <property type="entry name" value="RsbRD_N"/>
    <property type="match status" value="1"/>
</dbReference>